<reference evidence="2 3" key="1">
    <citation type="submission" date="2019-01" db="EMBL/GenBank/DDBJ databases">
        <title>Sequencing of cultivated peanut Arachis hypogaea provides insights into genome evolution and oil improvement.</title>
        <authorList>
            <person name="Chen X."/>
        </authorList>
    </citation>
    <scope>NUCLEOTIDE SEQUENCE [LARGE SCALE GENOMIC DNA]</scope>
    <source>
        <strain evidence="3">cv. Fuhuasheng</strain>
        <tissue evidence="2">Leaves</tissue>
    </source>
</reference>
<dbReference type="EMBL" id="SDMP01000001">
    <property type="protein sequence ID" value="RYR78420.1"/>
    <property type="molecule type" value="Genomic_DNA"/>
</dbReference>
<proteinExistence type="predicted"/>
<evidence type="ECO:0000313" key="2">
    <source>
        <dbReference type="EMBL" id="RYR78420.1"/>
    </source>
</evidence>
<keyword evidence="3" id="KW-1185">Reference proteome</keyword>
<feature type="region of interest" description="Disordered" evidence="1">
    <location>
        <begin position="42"/>
        <end position="61"/>
    </location>
</feature>
<feature type="region of interest" description="Disordered" evidence="1">
    <location>
        <begin position="1"/>
        <end position="23"/>
    </location>
</feature>
<dbReference type="Proteomes" id="UP000289738">
    <property type="component" value="Chromosome A01"/>
</dbReference>
<name>A0A445ESG2_ARAHY</name>
<feature type="compositionally biased region" description="Low complexity" evidence="1">
    <location>
        <begin position="1"/>
        <end position="15"/>
    </location>
</feature>
<evidence type="ECO:0000256" key="1">
    <source>
        <dbReference type="SAM" id="MobiDB-lite"/>
    </source>
</evidence>
<protein>
    <submittedName>
        <fullName evidence="2">Uncharacterized protein</fullName>
    </submittedName>
</protein>
<organism evidence="2 3">
    <name type="scientific">Arachis hypogaea</name>
    <name type="common">Peanut</name>
    <dbReference type="NCBI Taxonomy" id="3818"/>
    <lineage>
        <taxon>Eukaryota</taxon>
        <taxon>Viridiplantae</taxon>
        <taxon>Streptophyta</taxon>
        <taxon>Embryophyta</taxon>
        <taxon>Tracheophyta</taxon>
        <taxon>Spermatophyta</taxon>
        <taxon>Magnoliopsida</taxon>
        <taxon>eudicotyledons</taxon>
        <taxon>Gunneridae</taxon>
        <taxon>Pentapetalae</taxon>
        <taxon>rosids</taxon>
        <taxon>fabids</taxon>
        <taxon>Fabales</taxon>
        <taxon>Fabaceae</taxon>
        <taxon>Papilionoideae</taxon>
        <taxon>50 kb inversion clade</taxon>
        <taxon>dalbergioids sensu lato</taxon>
        <taxon>Dalbergieae</taxon>
        <taxon>Pterocarpus clade</taxon>
        <taxon>Arachis</taxon>
    </lineage>
</organism>
<gene>
    <name evidence="2" type="ORF">Ahy_A01g003223</name>
</gene>
<evidence type="ECO:0000313" key="3">
    <source>
        <dbReference type="Proteomes" id="UP000289738"/>
    </source>
</evidence>
<accession>A0A445ESG2</accession>
<dbReference type="AlphaFoldDB" id="A0A445ESG2"/>
<comment type="caution">
    <text evidence="2">The sequence shown here is derived from an EMBL/GenBank/DDBJ whole genome shotgun (WGS) entry which is preliminary data.</text>
</comment>
<sequence length="61" mass="6895">MEPSPTSPSRTPQRPALLSRSMEGSRYCLSLDRSCRRLLRPARRASVYTSPAGRDRSSEEK</sequence>